<dbReference type="SUPFAM" id="SSF53098">
    <property type="entry name" value="Ribonuclease H-like"/>
    <property type="match status" value="1"/>
</dbReference>
<organism evidence="2 3">
    <name type="scientific">Nosema granulosis</name>
    <dbReference type="NCBI Taxonomy" id="83296"/>
    <lineage>
        <taxon>Eukaryota</taxon>
        <taxon>Fungi</taxon>
        <taxon>Fungi incertae sedis</taxon>
        <taxon>Microsporidia</taxon>
        <taxon>Nosematidae</taxon>
        <taxon>Nosema</taxon>
    </lineage>
</organism>
<feature type="domain" description="Integrase catalytic" evidence="1">
    <location>
        <begin position="57"/>
        <end position="134"/>
    </location>
</feature>
<dbReference type="AlphaFoldDB" id="A0A9P6GWE3"/>
<name>A0A9P6GWE3_9MICR</name>
<dbReference type="GO" id="GO:0003676">
    <property type="term" value="F:nucleic acid binding"/>
    <property type="evidence" value="ECO:0007669"/>
    <property type="project" value="InterPro"/>
</dbReference>
<protein>
    <recommendedName>
        <fullName evidence="1">Integrase catalytic domain-containing protein</fullName>
    </recommendedName>
</protein>
<proteinExistence type="predicted"/>
<reference evidence="2 3" key="1">
    <citation type="journal article" date="2020" name="Genome Biol. Evol.">
        <title>Comparative genomics of strictly vertically transmitted, feminizing microsporidia endosymbionts of amphipod crustaceans.</title>
        <authorList>
            <person name="Cormier A."/>
            <person name="Chebbi M.A."/>
            <person name="Giraud I."/>
            <person name="Wattier R."/>
            <person name="Teixeira M."/>
            <person name="Gilbert C."/>
            <person name="Rigaud T."/>
            <person name="Cordaux R."/>
        </authorList>
    </citation>
    <scope>NUCLEOTIDE SEQUENCE [LARGE SCALE GENOMIC DNA]</scope>
    <source>
        <strain evidence="2 3">Ou3-Ou53</strain>
    </source>
</reference>
<dbReference type="InterPro" id="IPR036397">
    <property type="entry name" value="RNaseH_sf"/>
</dbReference>
<evidence type="ECO:0000313" key="2">
    <source>
        <dbReference type="EMBL" id="KAF9761168.1"/>
    </source>
</evidence>
<dbReference type="Gene3D" id="1.10.340.70">
    <property type="match status" value="1"/>
</dbReference>
<dbReference type="InterPro" id="IPR001584">
    <property type="entry name" value="Integrase_cat-core"/>
</dbReference>
<accession>A0A9P6GWE3</accession>
<evidence type="ECO:0000313" key="3">
    <source>
        <dbReference type="Proteomes" id="UP000740883"/>
    </source>
</evidence>
<dbReference type="InterPro" id="IPR041588">
    <property type="entry name" value="Integrase_H2C2"/>
</dbReference>
<sequence>MLDVHKNLNNRGVKGTHYQHKQRYYWPDIKDHIAKILKECETCQIGNWKNKGNVEFVAVRSKGEKFAIDIMKIGDTKRYVLLGKDYFTRYFYGKILSGRSSNVIVQALEEWLKDEIVPENIISDNSKEFEVVEF</sequence>
<evidence type="ECO:0000259" key="1">
    <source>
        <dbReference type="PROSITE" id="PS50994"/>
    </source>
</evidence>
<dbReference type="EMBL" id="SBJO01000400">
    <property type="protein sequence ID" value="KAF9761168.1"/>
    <property type="molecule type" value="Genomic_DNA"/>
</dbReference>
<dbReference type="Gene3D" id="3.30.420.10">
    <property type="entry name" value="Ribonuclease H-like superfamily/Ribonuclease H"/>
    <property type="match status" value="1"/>
</dbReference>
<comment type="caution">
    <text evidence="2">The sequence shown here is derived from an EMBL/GenBank/DDBJ whole genome shotgun (WGS) entry which is preliminary data.</text>
</comment>
<dbReference type="GO" id="GO:0005634">
    <property type="term" value="C:nucleus"/>
    <property type="evidence" value="ECO:0007669"/>
    <property type="project" value="UniProtKB-ARBA"/>
</dbReference>
<gene>
    <name evidence="2" type="ORF">NGRA_2811</name>
</gene>
<dbReference type="InterPro" id="IPR012337">
    <property type="entry name" value="RNaseH-like_sf"/>
</dbReference>
<dbReference type="Pfam" id="PF17921">
    <property type="entry name" value="Integrase_H2C2"/>
    <property type="match status" value="1"/>
</dbReference>
<dbReference type="Proteomes" id="UP000740883">
    <property type="component" value="Unassembled WGS sequence"/>
</dbReference>
<dbReference type="GO" id="GO:0015074">
    <property type="term" value="P:DNA integration"/>
    <property type="evidence" value="ECO:0007669"/>
    <property type="project" value="InterPro"/>
</dbReference>
<dbReference type="PROSITE" id="PS50994">
    <property type="entry name" value="INTEGRASE"/>
    <property type="match status" value="1"/>
</dbReference>
<keyword evidence="3" id="KW-1185">Reference proteome</keyword>
<dbReference type="OrthoDB" id="4369127at2759"/>